<dbReference type="InterPro" id="IPR036661">
    <property type="entry name" value="Luciferase-like_sf"/>
</dbReference>
<dbReference type="PANTHER" id="PTHR30137:SF8">
    <property type="entry name" value="BLR5498 PROTEIN"/>
    <property type="match status" value="1"/>
</dbReference>
<keyword evidence="2" id="KW-0503">Monooxygenase</keyword>
<evidence type="ECO:0000256" key="2">
    <source>
        <dbReference type="ARBA" id="ARBA00023033"/>
    </source>
</evidence>
<dbReference type="SUPFAM" id="SSF51679">
    <property type="entry name" value="Bacterial luciferase-like"/>
    <property type="match status" value="1"/>
</dbReference>
<dbReference type="NCBIfam" id="TIGR03858">
    <property type="entry name" value="LLM_2I7G"/>
    <property type="match status" value="1"/>
</dbReference>
<gene>
    <name evidence="4" type="ORF">GCM10008096_24410</name>
</gene>
<reference evidence="5" key="1">
    <citation type="journal article" date="2019" name="Int. J. Syst. Evol. Microbiol.">
        <title>The Global Catalogue of Microorganisms (GCM) 10K type strain sequencing project: providing services to taxonomists for standard genome sequencing and annotation.</title>
        <authorList>
            <consortium name="The Broad Institute Genomics Platform"/>
            <consortium name="The Broad Institute Genome Sequencing Center for Infectious Disease"/>
            <person name="Wu L."/>
            <person name="Ma J."/>
        </authorList>
    </citation>
    <scope>NUCLEOTIDE SEQUENCE [LARGE SCALE GENOMIC DNA]</scope>
    <source>
        <strain evidence="5">KCTC 19466</strain>
    </source>
</reference>
<comment type="caution">
    <text evidence="4">The sequence shown here is derived from an EMBL/GenBank/DDBJ whole genome shotgun (WGS) entry which is preliminary data.</text>
</comment>
<dbReference type="EMBL" id="BMXK01000010">
    <property type="protein sequence ID" value="GHD10638.1"/>
    <property type="molecule type" value="Genomic_DNA"/>
</dbReference>
<evidence type="ECO:0000259" key="3">
    <source>
        <dbReference type="Pfam" id="PF00296"/>
    </source>
</evidence>
<sequence>MSGKLQLGVDTFGDINVEADTVGAAHSRVLRHVVEEGVIADQSGLDFFGVGEHHRPDYAVSAPEVVLSAIAARTDRIRLGSAVTVLSSDDPVRVFQRFATLDGISNGRAEMILGRGSFVESFPLFGYDLDDYEVLFEEKLALTAKLLKEQPTTWAGSTRSGLSGQDVYPKTENGMRAWVGVGGSAHSAVRAARHNLPLMLAIIGGDPLAFAPLARLYRKELAEFGHEPQPVAAHLLGFVADTDEEARELLWPHFFALMSKMGRERGWRGYGRGQFEAAIGEDGNLLVGAPETVARKIARVATSLDLERVDVKMSNGTLPHDRIARSIELLGDKVAPLVHDMMADQGR</sequence>
<dbReference type="InterPro" id="IPR022290">
    <property type="entry name" value="LLM_Atu2307-like"/>
</dbReference>
<protein>
    <submittedName>
        <fullName evidence="4">Oxidoreductase</fullName>
    </submittedName>
</protein>
<accession>A0ABQ3GKL8</accession>
<evidence type="ECO:0000313" key="5">
    <source>
        <dbReference type="Proteomes" id="UP000642819"/>
    </source>
</evidence>
<dbReference type="Pfam" id="PF00296">
    <property type="entry name" value="Bac_luciferase"/>
    <property type="match status" value="1"/>
</dbReference>
<evidence type="ECO:0000256" key="1">
    <source>
        <dbReference type="ARBA" id="ARBA00023002"/>
    </source>
</evidence>
<feature type="domain" description="Luciferase-like" evidence="3">
    <location>
        <begin position="28"/>
        <end position="302"/>
    </location>
</feature>
<organism evidence="4 5">
    <name type="scientific">Zhihengliuella salsuginis</name>
    <dbReference type="NCBI Taxonomy" id="578222"/>
    <lineage>
        <taxon>Bacteria</taxon>
        <taxon>Bacillati</taxon>
        <taxon>Actinomycetota</taxon>
        <taxon>Actinomycetes</taxon>
        <taxon>Micrococcales</taxon>
        <taxon>Micrococcaceae</taxon>
        <taxon>Zhihengliuella</taxon>
    </lineage>
</organism>
<dbReference type="RefSeq" id="WP_189350868.1">
    <property type="nucleotide sequence ID" value="NZ_BMXK01000010.1"/>
</dbReference>
<evidence type="ECO:0000313" key="4">
    <source>
        <dbReference type="EMBL" id="GHD10638.1"/>
    </source>
</evidence>
<dbReference type="Proteomes" id="UP000642819">
    <property type="component" value="Unassembled WGS sequence"/>
</dbReference>
<keyword evidence="5" id="KW-1185">Reference proteome</keyword>
<name>A0ABQ3GKL8_9MICC</name>
<dbReference type="Gene3D" id="3.20.20.30">
    <property type="entry name" value="Luciferase-like domain"/>
    <property type="match status" value="1"/>
</dbReference>
<dbReference type="InterPro" id="IPR050766">
    <property type="entry name" value="Bact_Lucif_Oxidored"/>
</dbReference>
<dbReference type="InterPro" id="IPR011251">
    <property type="entry name" value="Luciferase-like_dom"/>
</dbReference>
<keyword evidence="1" id="KW-0560">Oxidoreductase</keyword>
<dbReference type="PANTHER" id="PTHR30137">
    <property type="entry name" value="LUCIFERASE-LIKE MONOOXYGENASE"/>
    <property type="match status" value="1"/>
</dbReference>
<proteinExistence type="predicted"/>